<reference evidence="1 2" key="1">
    <citation type="journal article" date="2014" name="PLoS Genet.">
        <title>Phylogenetically driven sequencing of extremely halophilic archaea reveals strategies for static and dynamic osmo-response.</title>
        <authorList>
            <person name="Becker E.A."/>
            <person name="Seitzer P.M."/>
            <person name="Tritt A."/>
            <person name="Larsen D."/>
            <person name="Krusor M."/>
            <person name="Yao A.I."/>
            <person name="Wu D."/>
            <person name="Madern D."/>
            <person name="Eisen J.A."/>
            <person name="Darling A.E."/>
            <person name="Facciotti M.T."/>
        </authorList>
    </citation>
    <scope>NUCLEOTIDE SEQUENCE [LARGE SCALE GENOMIC DNA]</scope>
    <source>
        <strain evidence="1 2">DSM 1137</strain>
    </source>
</reference>
<proteinExistence type="predicted"/>
<name>M0DS75_9EURY</name>
<protein>
    <submittedName>
        <fullName evidence="1">Uncharacterized protein</fullName>
    </submittedName>
</protein>
<comment type="caution">
    <text evidence="1">The sequence shown here is derived from an EMBL/GenBank/DDBJ whole genome shotgun (WGS) entry which is preliminary data.</text>
</comment>
<evidence type="ECO:0000313" key="1">
    <source>
        <dbReference type="EMBL" id="ELZ36974.1"/>
    </source>
</evidence>
<dbReference type="AlphaFoldDB" id="M0DS75"/>
<sequence>MGEELKGRPDLFGDRDIIGVFHVYNNPTYVLYRLRGHVSAFEGPDDCEEDLSGVNAVLNGLVEKVRPIVRRAPEWVRRVRVSSRGMTYRSRRSTTPIVSSTARVVRLIVSALLMTYERILS</sequence>
<organism evidence="1 2">
    <name type="scientific">Halorubrum saccharovorum DSM 1137</name>
    <dbReference type="NCBI Taxonomy" id="1227484"/>
    <lineage>
        <taxon>Archaea</taxon>
        <taxon>Methanobacteriati</taxon>
        <taxon>Methanobacteriota</taxon>
        <taxon>Stenosarchaea group</taxon>
        <taxon>Halobacteria</taxon>
        <taxon>Halobacteriales</taxon>
        <taxon>Haloferacaceae</taxon>
        <taxon>Halorubrum</taxon>
    </lineage>
</organism>
<evidence type="ECO:0000313" key="2">
    <source>
        <dbReference type="Proteomes" id="UP000011514"/>
    </source>
</evidence>
<dbReference type="Proteomes" id="UP000011514">
    <property type="component" value="Unassembled WGS sequence"/>
</dbReference>
<dbReference type="EMBL" id="AOJE01000066">
    <property type="protein sequence ID" value="ELZ36974.1"/>
    <property type="molecule type" value="Genomic_DNA"/>
</dbReference>
<accession>M0DS75</accession>
<gene>
    <name evidence="1" type="ORF">C471_13711</name>
</gene>
<keyword evidence="2" id="KW-1185">Reference proteome</keyword>
<dbReference type="RefSeq" id="WP_004049960.1">
    <property type="nucleotide sequence ID" value="NZ_AOJE01000066.1"/>
</dbReference>